<evidence type="ECO:0000259" key="11">
    <source>
        <dbReference type="PROSITE" id="PS50157"/>
    </source>
</evidence>
<keyword evidence="13" id="KW-1185">Reference proteome</keyword>
<keyword evidence="4 9" id="KW-0863">Zinc-finger</keyword>
<dbReference type="GO" id="GO:0031519">
    <property type="term" value="C:PcG protein complex"/>
    <property type="evidence" value="ECO:0007669"/>
    <property type="project" value="TreeGrafter"/>
</dbReference>
<dbReference type="GO" id="GO:0005667">
    <property type="term" value="C:transcription regulator complex"/>
    <property type="evidence" value="ECO:0007669"/>
    <property type="project" value="TreeGrafter"/>
</dbReference>
<name>A0A9P6N3B2_9FUNG</name>
<evidence type="ECO:0000313" key="13">
    <source>
        <dbReference type="Proteomes" id="UP000703661"/>
    </source>
</evidence>
<organism evidence="12 13">
    <name type="scientific">Entomortierella chlamydospora</name>
    <dbReference type="NCBI Taxonomy" id="101097"/>
    <lineage>
        <taxon>Eukaryota</taxon>
        <taxon>Fungi</taxon>
        <taxon>Fungi incertae sedis</taxon>
        <taxon>Mucoromycota</taxon>
        <taxon>Mortierellomycotina</taxon>
        <taxon>Mortierellomycetes</taxon>
        <taxon>Mortierellales</taxon>
        <taxon>Mortierellaceae</taxon>
        <taxon>Entomortierella</taxon>
    </lineage>
</organism>
<feature type="domain" description="C2H2-type" evidence="11">
    <location>
        <begin position="84"/>
        <end position="114"/>
    </location>
</feature>
<evidence type="ECO:0000256" key="8">
    <source>
        <dbReference type="ARBA" id="ARBA00023242"/>
    </source>
</evidence>
<reference evidence="12" key="1">
    <citation type="journal article" date="2020" name="Fungal Divers.">
        <title>Resolving the Mortierellaceae phylogeny through synthesis of multi-gene phylogenetics and phylogenomics.</title>
        <authorList>
            <person name="Vandepol N."/>
            <person name="Liber J."/>
            <person name="Desiro A."/>
            <person name="Na H."/>
            <person name="Kennedy M."/>
            <person name="Barry K."/>
            <person name="Grigoriev I.V."/>
            <person name="Miller A.N."/>
            <person name="O'Donnell K."/>
            <person name="Stajich J.E."/>
            <person name="Bonito G."/>
        </authorList>
    </citation>
    <scope>NUCLEOTIDE SEQUENCE</scope>
    <source>
        <strain evidence="12">NRRL 2769</strain>
    </source>
</reference>
<keyword evidence="6" id="KW-0805">Transcription regulation</keyword>
<comment type="subcellular location">
    <subcellularLocation>
        <location evidence="1">Nucleus</location>
    </subcellularLocation>
</comment>
<dbReference type="InterPro" id="IPR013087">
    <property type="entry name" value="Znf_C2H2_type"/>
</dbReference>
<evidence type="ECO:0000256" key="7">
    <source>
        <dbReference type="ARBA" id="ARBA00023163"/>
    </source>
</evidence>
<evidence type="ECO:0000256" key="6">
    <source>
        <dbReference type="ARBA" id="ARBA00023015"/>
    </source>
</evidence>
<dbReference type="GO" id="GO:0000978">
    <property type="term" value="F:RNA polymerase II cis-regulatory region sequence-specific DNA binding"/>
    <property type="evidence" value="ECO:0007669"/>
    <property type="project" value="TreeGrafter"/>
</dbReference>
<dbReference type="GO" id="GO:0000981">
    <property type="term" value="F:DNA-binding transcription factor activity, RNA polymerase II-specific"/>
    <property type="evidence" value="ECO:0007669"/>
    <property type="project" value="TreeGrafter"/>
</dbReference>
<dbReference type="GO" id="GO:0008270">
    <property type="term" value="F:zinc ion binding"/>
    <property type="evidence" value="ECO:0007669"/>
    <property type="project" value="UniProtKB-KW"/>
</dbReference>
<dbReference type="SMART" id="SM00355">
    <property type="entry name" value="ZnF_C2H2"/>
    <property type="match status" value="3"/>
</dbReference>
<keyword evidence="5" id="KW-0862">Zinc</keyword>
<evidence type="ECO:0000256" key="3">
    <source>
        <dbReference type="ARBA" id="ARBA00022737"/>
    </source>
</evidence>
<accession>A0A9P6N3B2</accession>
<dbReference type="PROSITE" id="PS00028">
    <property type="entry name" value="ZINC_FINGER_C2H2_1"/>
    <property type="match status" value="2"/>
</dbReference>
<dbReference type="PROSITE" id="PS50157">
    <property type="entry name" value="ZINC_FINGER_C2H2_2"/>
    <property type="match status" value="3"/>
</dbReference>
<dbReference type="InterPro" id="IPR036236">
    <property type="entry name" value="Znf_C2H2_sf"/>
</dbReference>
<proteinExistence type="predicted"/>
<dbReference type="FunFam" id="3.30.160.60:FF:002343">
    <property type="entry name" value="Zinc finger protein 33A"/>
    <property type="match status" value="1"/>
</dbReference>
<evidence type="ECO:0000256" key="5">
    <source>
        <dbReference type="ARBA" id="ARBA00022833"/>
    </source>
</evidence>
<evidence type="ECO:0000256" key="2">
    <source>
        <dbReference type="ARBA" id="ARBA00022723"/>
    </source>
</evidence>
<dbReference type="Proteomes" id="UP000703661">
    <property type="component" value="Unassembled WGS sequence"/>
</dbReference>
<evidence type="ECO:0000256" key="9">
    <source>
        <dbReference type="PROSITE-ProRule" id="PRU00042"/>
    </source>
</evidence>
<dbReference type="GO" id="GO:0000785">
    <property type="term" value="C:chromatin"/>
    <property type="evidence" value="ECO:0007669"/>
    <property type="project" value="TreeGrafter"/>
</dbReference>
<dbReference type="SUPFAM" id="SSF57667">
    <property type="entry name" value="beta-beta-alpha zinc fingers"/>
    <property type="match status" value="2"/>
</dbReference>
<feature type="domain" description="C2H2-type" evidence="11">
    <location>
        <begin position="31"/>
        <end position="53"/>
    </location>
</feature>
<dbReference type="AlphaFoldDB" id="A0A9P6N3B2"/>
<feature type="domain" description="C2H2-type" evidence="11">
    <location>
        <begin position="54"/>
        <end position="83"/>
    </location>
</feature>
<protein>
    <recommendedName>
        <fullName evidence="11">C2H2-type domain-containing protein</fullName>
    </recommendedName>
</protein>
<keyword evidence="3" id="KW-0677">Repeat</keyword>
<feature type="region of interest" description="Disordered" evidence="10">
    <location>
        <begin position="136"/>
        <end position="185"/>
    </location>
</feature>
<keyword evidence="2" id="KW-0479">Metal-binding</keyword>
<sequence>MIRDLFAAPGFNAAKPSRAALTWRVMDEPGCTKSFIQRSALTVHQRTHTGERPHVCEYPECQKKFSDSSSLARHRRIHTGKRPYKCVIDGCGKSFCRKTTLTKHHRKEHVLMRRPTVWRSMSGEPIPMYDPELDYPHQAPSHPHHHSHQPLHIQMPPYHQGMISPLQTPPHDGSSPLSSPISATSPLSPMTPMTPINSMGPMPQMDAISIMRSSPHHPSSHPHEQYHHYVQSRPYPHPHQQILGCDPGYPAFVEMAKPVEYARAVTSAFGATAIYPQYY</sequence>
<dbReference type="EMBL" id="JAAAID010000061">
    <property type="protein sequence ID" value="KAG0023330.1"/>
    <property type="molecule type" value="Genomic_DNA"/>
</dbReference>
<evidence type="ECO:0000256" key="10">
    <source>
        <dbReference type="SAM" id="MobiDB-lite"/>
    </source>
</evidence>
<keyword evidence="8" id="KW-0539">Nucleus</keyword>
<comment type="caution">
    <text evidence="12">The sequence shown here is derived from an EMBL/GenBank/DDBJ whole genome shotgun (WGS) entry which is preliminary data.</text>
</comment>
<evidence type="ECO:0000256" key="4">
    <source>
        <dbReference type="ARBA" id="ARBA00022771"/>
    </source>
</evidence>
<evidence type="ECO:0000256" key="1">
    <source>
        <dbReference type="ARBA" id="ARBA00004123"/>
    </source>
</evidence>
<dbReference type="Gene3D" id="3.30.160.60">
    <property type="entry name" value="Classic Zinc Finger"/>
    <property type="match status" value="3"/>
</dbReference>
<feature type="compositionally biased region" description="Low complexity" evidence="10">
    <location>
        <begin position="174"/>
        <end position="185"/>
    </location>
</feature>
<keyword evidence="7" id="KW-0804">Transcription</keyword>
<gene>
    <name evidence="12" type="ORF">BGZ80_009733</name>
</gene>
<evidence type="ECO:0000313" key="12">
    <source>
        <dbReference type="EMBL" id="KAG0023330.1"/>
    </source>
</evidence>
<dbReference type="FunFam" id="3.30.160.60:FF:000060">
    <property type="entry name" value="zinc finger protein 436"/>
    <property type="match status" value="1"/>
</dbReference>
<dbReference type="Pfam" id="PF00096">
    <property type="entry name" value="zf-C2H2"/>
    <property type="match status" value="3"/>
</dbReference>
<dbReference type="PANTHER" id="PTHR14003:SF22">
    <property type="entry name" value="FINGER DOMAIN PROTEIN, PUTATIVE (AFU_ORTHOLOGUE AFUA_4G11480)-RELATED"/>
    <property type="match status" value="1"/>
</dbReference>
<dbReference type="PANTHER" id="PTHR14003">
    <property type="entry name" value="TRANSCRIPTIONAL REPRESSOR PROTEIN YY"/>
    <property type="match status" value="1"/>
</dbReference>